<dbReference type="GO" id="GO:0006083">
    <property type="term" value="P:acetate metabolic process"/>
    <property type="evidence" value="ECO:0007669"/>
    <property type="project" value="InterPro"/>
</dbReference>
<keyword evidence="5" id="KW-1185">Reference proteome</keyword>
<organism evidence="4 5">
    <name type="scientific">Desulfosarcina ovata subsp. ovata</name>
    <dbReference type="NCBI Taxonomy" id="2752305"/>
    <lineage>
        <taxon>Bacteria</taxon>
        <taxon>Pseudomonadati</taxon>
        <taxon>Thermodesulfobacteriota</taxon>
        <taxon>Desulfobacteria</taxon>
        <taxon>Desulfobacterales</taxon>
        <taxon>Desulfosarcinaceae</taxon>
        <taxon>Desulfosarcina</taxon>
    </lineage>
</organism>
<dbReference type="PANTHER" id="PTHR21432:SF20">
    <property type="entry name" value="ACETYL-COA HYDROLASE"/>
    <property type="match status" value="1"/>
</dbReference>
<dbReference type="Proteomes" id="UP000422108">
    <property type="component" value="Chromosome"/>
</dbReference>
<reference evidence="4 5" key="1">
    <citation type="submission" date="2019-11" db="EMBL/GenBank/DDBJ databases">
        <title>Comparative genomics of hydrocarbon-degrading Desulfosarcina strains.</title>
        <authorList>
            <person name="Watanabe M."/>
            <person name="Kojima H."/>
            <person name="Fukui M."/>
        </authorList>
    </citation>
    <scope>NUCLEOTIDE SEQUENCE [LARGE SCALE GENOMIC DNA]</scope>
    <source>
        <strain evidence="5">oXyS1</strain>
    </source>
</reference>
<dbReference type="Gene3D" id="3.40.1080.20">
    <property type="entry name" value="Acetyl-CoA hydrolase/transferase C-terminal domain"/>
    <property type="match status" value="1"/>
</dbReference>
<evidence type="ECO:0000259" key="3">
    <source>
        <dbReference type="PROSITE" id="PS51186"/>
    </source>
</evidence>
<sequence length="655" mass="73918">MDLKKACPKKLVDAETAMSKIKNGSRVFIGSGCGEPQHLIRTIVEDLNMQDIMLYQMLSWTFANYVDDPQFMKRFSLKLFFISAHMRKAAFEGKIDYIPTYLSQIPRYFANRRIVLDVALIQVSPPDKFGYCSLGVSVDITLAGMQNAKLVIAQVNPRMPRTWGDSMVHINEIDYLVPFEEPLVEARPHFKNPNVADRIGFYVNQLVDDGATIQIGFGHLPNTILGNLTDKRDLGIHTQLITDAFLPLLEQKVITNRKKTLHPGKVLTSMCMGSEKLYRYVDNNPMFSFCSSEFVNDPTVIALNDNLISISSALEIDLTGQVCTDSMGHLFYSGIGDQVDFLRGSAMSKGGFSVIALPSTAQNDQVSRIVPHLSEGAGVATTRGDVNFVVTEYGIAELSGKSIYQRVMELAQISHPKFREEIIAVAKTRHYIFSDQLPPTQDDLIFLERYKNQMPLKNGKIVEFRPLLPSDEFAYRNFFYSLQEKTIYFRFFYKMNLFSHEVVQKQWASVDYRKNMSIIGQVRIGGHQEIIAIGSYADEDEGNPRAEVAFVVREDFQGMGIASYLLAIMQPIAKENNFTGFMATVLRENKAMLRVFKKRYPNAKTIVTGGNEVSILMEFSDAVEWGRKVASDKSGEDDVCICPVPDTNRKEPFKP</sequence>
<evidence type="ECO:0000256" key="2">
    <source>
        <dbReference type="ARBA" id="ARBA00022679"/>
    </source>
</evidence>
<dbReference type="Pfam" id="PF02550">
    <property type="entry name" value="AcetylCoA_hydro"/>
    <property type="match status" value="1"/>
</dbReference>
<dbReference type="InterPro" id="IPR016181">
    <property type="entry name" value="Acyl_CoA_acyltransferase"/>
</dbReference>
<dbReference type="AlphaFoldDB" id="A0A5K8AAY8"/>
<evidence type="ECO:0000313" key="5">
    <source>
        <dbReference type="Proteomes" id="UP000422108"/>
    </source>
</evidence>
<dbReference type="PROSITE" id="PS51186">
    <property type="entry name" value="GNAT"/>
    <property type="match status" value="1"/>
</dbReference>
<dbReference type="Pfam" id="PF00583">
    <property type="entry name" value="Acetyltransf_1"/>
    <property type="match status" value="1"/>
</dbReference>
<dbReference type="InterPro" id="IPR026888">
    <property type="entry name" value="AcetylCoA_hyd_C"/>
</dbReference>
<dbReference type="GO" id="GO:0016747">
    <property type="term" value="F:acyltransferase activity, transferring groups other than amino-acyl groups"/>
    <property type="evidence" value="ECO:0007669"/>
    <property type="project" value="InterPro"/>
</dbReference>
<dbReference type="InterPro" id="IPR038460">
    <property type="entry name" value="AcetylCoA_hyd_C_sf"/>
</dbReference>
<dbReference type="InterPro" id="IPR000182">
    <property type="entry name" value="GNAT_dom"/>
</dbReference>
<keyword evidence="2" id="KW-0808">Transferase</keyword>
<evidence type="ECO:0000313" key="4">
    <source>
        <dbReference type="EMBL" id="BBO89679.1"/>
    </source>
</evidence>
<dbReference type="Gene3D" id="3.30.750.70">
    <property type="entry name" value="4-hydroxybutyrate coenzyme like domains"/>
    <property type="match status" value="1"/>
</dbReference>
<feature type="domain" description="N-acetyltransferase" evidence="3">
    <location>
        <begin position="462"/>
        <end position="630"/>
    </location>
</feature>
<dbReference type="Pfam" id="PF13336">
    <property type="entry name" value="AcetylCoA_hyd_C"/>
    <property type="match status" value="1"/>
</dbReference>
<dbReference type="InterPro" id="IPR037171">
    <property type="entry name" value="NagB/RpiA_transferase-like"/>
</dbReference>
<dbReference type="GO" id="GO:0008775">
    <property type="term" value="F:acetate CoA-transferase activity"/>
    <property type="evidence" value="ECO:0007669"/>
    <property type="project" value="InterPro"/>
</dbReference>
<comment type="similarity">
    <text evidence="1">Belongs to the acetyl-CoA hydrolase/transferase family.</text>
</comment>
<name>A0A5K8AAY8_9BACT</name>
<gene>
    <name evidence="4" type="ORF">DSCOOX_28590</name>
</gene>
<dbReference type="CDD" id="cd04301">
    <property type="entry name" value="NAT_SF"/>
    <property type="match status" value="1"/>
</dbReference>
<evidence type="ECO:0000256" key="1">
    <source>
        <dbReference type="ARBA" id="ARBA00009632"/>
    </source>
</evidence>
<dbReference type="InterPro" id="IPR046433">
    <property type="entry name" value="ActCoA_hydro"/>
</dbReference>
<dbReference type="SUPFAM" id="SSF100950">
    <property type="entry name" value="NagB/RpiA/CoA transferase-like"/>
    <property type="match status" value="2"/>
</dbReference>
<protein>
    <recommendedName>
        <fullName evidence="3">N-acetyltransferase domain-containing protein</fullName>
    </recommendedName>
</protein>
<dbReference type="InterPro" id="IPR003702">
    <property type="entry name" value="ActCoA_hydro_N"/>
</dbReference>
<dbReference type="PANTHER" id="PTHR21432">
    <property type="entry name" value="ACETYL-COA HYDROLASE-RELATED"/>
    <property type="match status" value="1"/>
</dbReference>
<dbReference type="RefSeq" id="WP_155310840.1">
    <property type="nucleotide sequence ID" value="NZ_AP021879.1"/>
</dbReference>
<proteinExistence type="inferred from homology"/>
<dbReference type="EMBL" id="AP021879">
    <property type="protein sequence ID" value="BBO89679.1"/>
    <property type="molecule type" value="Genomic_DNA"/>
</dbReference>
<dbReference type="SUPFAM" id="SSF55729">
    <property type="entry name" value="Acyl-CoA N-acyltransferases (Nat)"/>
    <property type="match status" value="1"/>
</dbReference>
<dbReference type="Gene3D" id="3.40.1080.10">
    <property type="entry name" value="Glutaconate Coenzyme A-transferase"/>
    <property type="match status" value="1"/>
</dbReference>
<accession>A0A5K8AAY8</accession>
<dbReference type="Gene3D" id="3.40.630.30">
    <property type="match status" value="1"/>
</dbReference>